<protein>
    <recommendedName>
        <fullName evidence="4">ATP synthase subunit epsilon, mitochondrial</fullName>
    </recommendedName>
</protein>
<accession>A0A448YV42</accession>
<dbReference type="Pfam" id="PF04627">
    <property type="entry name" value="ATP-synt_Eps"/>
    <property type="match status" value="1"/>
</dbReference>
<dbReference type="GO" id="GO:0045259">
    <property type="term" value="C:proton-transporting ATP synthase complex"/>
    <property type="evidence" value="ECO:0007669"/>
    <property type="project" value="InterPro"/>
</dbReference>
<dbReference type="InterPro" id="IPR006721">
    <property type="entry name" value="ATP_synth_F1_esu_mt"/>
</dbReference>
<dbReference type="OrthoDB" id="269124at2759"/>
<dbReference type="Gene3D" id="1.10.1620.20">
    <property type="entry name" value="ATP synthase, F1 complex, epsilon subunit superfamily, mitochondrial"/>
    <property type="match status" value="1"/>
</dbReference>
<evidence type="ECO:0000256" key="1">
    <source>
        <dbReference type="ARBA" id="ARBA00009502"/>
    </source>
</evidence>
<proteinExistence type="inferred from homology"/>
<dbReference type="EMBL" id="CAACVS010000005">
    <property type="protein sequence ID" value="VEU33640.1"/>
    <property type="molecule type" value="Genomic_DNA"/>
</dbReference>
<evidence type="ECO:0000313" key="2">
    <source>
        <dbReference type="EMBL" id="VEU33640.1"/>
    </source>
</evidence>
<dbReference type="GO" id="GO:0046933">
    <property type="term" value="F:proton-transporting ATP synthase activity, rotational mechanism"/>
    <property type="evidence" value="ECO:0007669"/>
    <property type="project" value="InterPro"/>
</dbReference>
<evidence type="ECO:0008006" key="4">
    <source>
        <dbReference type="Google" id="ProtNLM"/>
    </source>
</evidence>
<reference evidence="2 3" key="1">
    <citation type="submission" date="2019-01" db="EMBL/GenBank/DDBJ databases">
        <authorList>
            <person name="Ferrante I. M."/>
        </authorList>
    </citation>
    <scope>NUCLEOTIDE SEQUENCE [LARGE SCALE GENOMIC DNA]</scope>
    <source>
        <strain evidence="2 3">B856</strain>
    </source>
</reference>
<dbReference type="PANTHER" id="PTHR12448">
    <property type="entry name" value="ATP SYNTHASE EPSILON CHAIN, MITOCHONDRIAL"/>
    <property type="match status" value="1"/>
</dbReference>
<sequence>MSPASTTYWRIAGMTYLQYVNRAAGAVRSGLKEPTKSKLLAQSEFKYNASAWESGIQGAKKEISALGQAGK</sequence>
<gene>
    <name evidence="2" type="ORF">PSNMU_V1.4_AUG-EV-PASAV3_0003290</name>
</gene>
<dbReference type="PANTHER" id="PTHR12448:SF0">
    <property type="entry name" value="ATP SYNTHASE SUBUNIT EPSILON, MITOCHONDRIAL"/>
    <property type="match status" value="1"/>
</dbReference>
<comment type="similarity">
    <text evidence="1">Belongs to the eukaryotic ATPase epsilon family.</text>
</comment>
<dbReference type="GO" id="GO:0005743">
    <property type="term" value="C:mitochondrial inner membrane"/>
    <property type="evidence" value="ECO:0007669"/>
    <property type="project" value="InterPro"/>
</dbReference>
<dbReference type="AlphaFoldDB" id="A0A448YV42"/>
<name>A0A448YV42_9STRA</name>
<evidence type="ECO:0000313" key="3">
    <source>
        <dbReference type="Proteomes" id="UP000291116"/>
    </source>
</evidence>
<dbReference type="CDD" id="cd12153">
    <property type="entry name" value="F1-ATPase_epsilon"/>
    <property type="match status" value="1"/>
</dbReference>
<dbReference type="Proteomes" id="UP000291116">
    <property type="component" value="Unassembled WGS sequence"/>
</dbReference>
<organism evidence="2 3">
    <name type="scientific">Pseudo-nitzschia multistriata</name>
    <dbReference type="NCBI Taxonomy" id="183589"/>
    <lineage>
        <taxon>Eukaryota</taxon>
        <taxon>Sar</taxon>
        <taxon>Stramenopiles</taxon>
        <taxon>Ochrophyta</taxon>
        <taxon>Bacillariophyta</taxon>
        <taxon>Bacillariophyceae</taxon>
        <taxon>Bacillariophycidae</taxon>
        <taxon>Bacillariales</taxon>
        <taxon>Bacillariaceae</taxon>
        <taxon>Pseudo-nitzschia</taxon>
    </lineage>
</organism>
<keyword evidence="3" id="KW-1185">Reference proteome</keyword>
<dbReference type="SUPFAM" id="SSF48690">
    <property type="entry name" value="Epsilon subunit of mitochondrial F1F0-ATP synthase"/>
    <property type="match status" value="1"/>
</dbReference>
<dbReference type="GO" id="GO:0042776">
    <property type="term" value="P:proton motive force-driven mitochondrial ATP synthesis"/>
    <property type="evidence" value="ECO:0007669"/>
    <property type="project" value="TreeGrafter"/>
</dbReference>
<dbReference type="InterPro" id="IPR036742">
    <property type="entry name" value="ATP_synth_F1_esu_sf_mt"/>
</dbReference>